<organism evidence="3 4">
    <name type="scientific">Eremothecium sinecaudum</name>
    <dbReference type="NCBI Taxonomy" id="45286"/>
    <lineage>
        <taxon>Eukaryota</taxon>
        <taxon>Fungi</taxon>
        <taxon>Dikarya</taxon>
        <taxon>Ascomycota</taxon>
        <taxon>Saccharomycotina</taxon>
        <taxon>Saccharomycetes</taxon>
        <taxon>Saccharomycetales</taxon>
        <taxon>Saccharomycetaceae</taxon>
        <taxon>Eremothecium</taxon>
    </lineage>
</organism>
<name>A0A0X8HVP5_9SACH</name>
<dbReference type="GeneID" id="28725721"/>
<feature type="region of interest" description="Disordered" evidence="1">
    <location>
        <begin position="138"/>
        <end position="162"/>
    </location>
</feature>
<dbReference type="EMBL" id="CP014247">
    <property type="protein sequence ID" value="AMD22371.1"/>
    <property type="molecule type" value="Genomic_DNA"/>
</dbReference>
<sequence length="237" mass="26741">MKFAIIKDMKLESTWKAFVTLFHKLFDIIVRYQTIYTFSNKDTLNSPKMIYSVLPSSPIIPFPDPIFITRGTVGLVNETFYVVFLSFLMGTLMTLVNYLQRTGILLNNQRIRLEDAYCNELVTFHNLDQVGDDACSDTFTDSDSDSDSDSEYQGSASGDQDSDLESVLSYYDKTNDFVFVPHMVGSSMFNGHTMSFGEGSAFDLRNLSVRYSSIRSLGLNTTASNNQTTKASEILIW</sequence>
<gene>
    <name evidence="3" type="ORF">AW171_hschr74406</name>
</gene>
<keyword evidence="2" id="KW-1133">Transmembrane helix</keyword>
<feature type="transmembrane region" description="Helical" evidence="2">
    <location>
        <begin position="80"/>
        <end position="99"/>
    </location>
</feature>
<keyword evidence="4" id="KW-1185">Reference proteome</keyword>
<dbReference type="RefSeq" id="XP_017989367.1">
    <property type="nucleotide sequence ID" value="XM_018133878.1"/>
</dbReference>
<dbReference type="AlphaFoldDB" id="A0A0X8HVP5"/>
<keyword evidence="2" id="KW-0472">Membrane</keyword>
<accession>A0A0X8HVP5</accession>
<evidence type="ECO:0000313" key="4">
    <source>
        <dbReference type="Proteomes" id="UP000243052"/>
    </source>
</evidence>
<protein>
    <submittedName>
        <fullName evidence="3">HGR032Wp</fullName>
    </submittedName>
</protein>
<evidence type="ECO:0000256" key="2">
    <source>
        <dbReference type="SAM" id="Phobius"/>
    </source>
</evidence>
<reference evidence="3 4" key="1">
    <citation type="submission" date="2016-01" db="EMBL/GenBank/DDBJ databases">
        <title>Genome sequence of the yeast Holleya sinecauda.</title>
        <authorList>
            <person name="Dietrich F.S."/>
        </authorList>
    </citation>
    <scope>NUCLEOTIDE SEQUENCE [LARGE SCALE GENOMIC DNA]</scope>
    <source>
        <strain evidence="3 4">ATCC 58844</strain>
    </source>
</reference>
<dbReference type="OrthoDB" id="10550096at2759"/>
<evidence type="ECO:0000313" key="3">
    <source>
        <dbReference type="EMBL" id="AMD22371.1"/>
    </source>
</evidence>
<evidence type="ECO:0000256" key="1">
    <source>
        <dbReference type="SAM" id="MobiDB-lite"/>
    </source>
</evidence>
<dbReference type="Proteomes" id="UP000243052">
    <property type="component" value="Chromosome vii"/>
</dbReference>
<proteinExistence type="predicted"/>
<feature type="compositionally biased region" description="Acidic residues" evidence="1">
    <location>
        <begin position="138"/>
        <end position="150"/>
    </location>
</feature>
<keyword evidence="2" id="KW-0812">Transmembrane</keyword>